<evidence type="ECO:0000313" key="1">
    <source>
        <dbReference type="EMBL" id="JAE11138.1"/>
    </source>
</evidence>
<organism evidence="1">
    <name type="scientific">Arundo donax</name>
    <name type="common">Giant reed</name>
    <name type="synonym">Donax arundinaceus</name>
    <dbReference type="NCBI Taxonomy" id="35708"/>
    <lineage>
        <taxon>Eukaryota</taxon>
        <taxon>Viridiplantae</taxon>
        <taxon>Streptophyta</taxon>
        <taxon>Embryophyta</taxon>
        <taxon>Tracheophyta</taxon>
        <taxon>Spermatophyta</taxon>
        <taxon>Magnoliopsida</taxon>
        <taxon>Liliopsida</taxon>
        <taxon>Poales</taxon>
        <taxon>Poaceae</taxon>
        <taxon>PACMAD clade</taxon>
        <taxon>Arundinoideae</taxon>
        <taxon>Arundineae</taxon>
        <taxon>Arundo</taxon>
    </lineage>
</organism>
<protein>
    <submittedName>
        <fullName evidence="1">Uncharacterized protein</fullName>
    </submittedName>
</protein>
<dbReference type="AlphaFoldDB" id="A0A0A9FS66"/>
<reference evidence="1" key="2">
    <citation type="journal article" date="2015" name="Data Brief">
        <title>Shoot transcriptome of the giant reed, Arundo donax.</title>
        <authorList>
            <person name="Barrero R.A."/>
            <person name="Guerrero F.D."/>
            <person name="Moolhuijzen P."/>
            <person name="Goolsby J.A."/>
            <person name="Tidwell J."/>
            <person name="Bellgard S.E."/>
            <person name="Bellgard M.I."/>
        </authorList>
    </citation>
    <scope>NUCLEOTIDE SEQUENCE</scope>
    <source>
        <tissue evidence="1">Shoot tissue taken approximately 20 cm above the soil surface</tissue>
    </source>
</reference>
<name>A0A0A9FS66_ARUDO</name>
<dbReference type="EMBL" id="GBRH01186758">
    <property type="protein sequence ID" value="JAE11138.1"/>
    <property type="molecule type" value="Transcribed_RNA"/>
</dbReference>
<reference evidence="1" key="1">
    <citation type="submission" date="2014-09" db="EMBL/GenBank/DDBJ databases">
        <authorList>
            <person name="Magalhaes I.L.F."/>
            <person name="Oliveira U."/>
            <person name="Santos F.R."/>
            <person name="Vidigal T.H.D.A."/>
            <person name="Brescovit A.D."/>
            <person name="Santos A.J."/>
        </authorList>
    </citation>
    <scope>NUCLEOTIDE SEQUENCE</scope>
    <source>
        <tissue evidence="1">Shoot tissue taken approximately 20 cm above the soil surface</tissue>
    </source>
</reference>
<accession>A0A0A9FS66</accession>
<proteinExistence type="predicted"/>
<sequence>MTFSLVCTNFETFHHHYKFLVNPNFHFFSKQHGYLPVFTLII</sequence>